<reference evidence="1 2" key="1">
    <citation type="submission" date="2018-06" db="EMBL/GenBank/DDBJ databases">
        <title>Genomic Encyclopedia of Archaeal and Bacterial Type Strains, Phase II (KMG-II): from individual species to whole genera.</title>
        <authorList>
            <person name="Goeker M."/>
        </authorList>
    </citation>
    <scope>NUCLEOTIDE SEQUENCE [LARGE SCALE GENOMIC DNA]</scope>
    <source>
        <strain evidence="1 2">DSM 23857</strain>
    </source>
</reference>
<accession>A0A327QVI4</accession>
<keyword evidence="2" id="KW-1185">Reference proteome</keyword>
<gene>
    <name evidence="1" type="ORF">LX64_01340</name>
</gene>
<protein>
    <submittedName>
        <fullName evidence="1">Uncharacterized protein</fullName>
    </submittedName>
</protein>
<name>A0A327QVI4_9BACT</name>
<evidence type="ECO:0000313" key="1">
    <source>
        <dbReference type="EMBL" id="RAJ08686.1"/>
    </source>
</evidence>
<dbReference type="Proteomes" id="UP000249547">
    <property type="component" value="Unassembled WGS sequence"/>
</dbReference>
<evidence type="ECO:0000313" key="2">
    <source>
        <dbReference type="Proteomes" id="UP000249547"/>
    </source>
</evidence>
<comment type="caution">
    <text evidence="1">The sequence shown here is derived from an EMBL/GenBank/DDBJ whole genome shotgun (WGS) entry which is preliminary data.</text>
</comment>
<organism evidence="1 2">
    <name type="scientific">Chitinophaga skermanii</name>
    <dbReference type="NCBI Taxonomy" id="331697"/>
    <lineage>
        <taxon>Bacteria</taxon>
        <taxon>Pseudomonadati</taxon>
        <taxon>Bacteroidota</taxon>
        <taxon>Chitinophagia</taxon>
        <taxon>Chitinophagales</taxon>
        <taxon>Chitinophagaceae</taxon>
        <taxon>Chitinophaga</taxon>
    </lineage>
</organism>
<sequence length="49" mass="5290">MLGKQLSRFAMRNIAGGNAAARPCPFIIDSCNDCPMWCLCDDLALLCIG</sequence>
<proteinExistence type="predicted"/>
<dbReference type="EMBL" id="QLLL01000002">
    <property type="protein sequence ID" value="RAJ08686.1"/>
    <property type="molecule type" value="Genomic_DNA"/>
</dbReference>
<dbReference type="AlphaFoldDB" id="A0A327QVI4"/>